<reference evidence="3 4" key="1">
    <citation type="journal article" date="2015" name="PLoS Pathog.">
        <title>Leptomonas seymouri: Adaptations to the Dixenous Life Cycle Analyzed by Genome Sequencing, Transcriptome Profiling and Co-infection with Leishmania donovani.</title>
        <authorList>
            <person name="Kraeva N."/>
            <person name="Butenko A."/>
            <person name="Hlavacova J."/>
            <person name="Kostygov A."/>
            <person name="Myskova J."/>
            <person name="Grybchuk D."/>
            <person name="Lestinova T."/>
            <person name="Votypka J."/>
            <person name="Volf P."/>
            <person name="Opperdoes F."/>
            <person name="Flegontov P."/>
            <person name="Lukes J."/>
            <person name="Yurchenko V."/>
        </authorList>
    </citation>
    <scope>NUCLEOTIDE SEQUENCE [LARGE SCALE GENOMIC DNA]</scope>
    <source>
        <strain evidence="3 4">ATCC 30220</strain>
    </source>
</reference>
<comment type="caution">
    <text evidence="3">The sequence shown here is derived from an EMBL/GenBank/DDBJ whole genome shotgun (WGS) entry which is preliminary data.</text>
</comment>
<keyword evidence="2" id="KW-0812">Transmembrane</keyword>
<gene>
    <name evidence="3" type="ORF">ABL78_5731</name>
</gene>
<dbReference type="EMBL" id="LJSK01000202">
    <property type="protein sequence ID" value="KPI85223.1"/>
    <property type="molecule type" value="Genomic_DNA"/>
</dbReference>
<organism evidence="3 4">
    <name type="scientific">Leptomonas seymouri</name>
    <dbReference type="NCBI Taxonomy" id="5684"/>
    <lineage>
        <taxon>Eukaryota</taxon>
        <taxon>Discoba</taxon>
        <taxon>Euglenozoa</taxon>
        <taxon>Kinetoplastea</taxon>
        <taxon>Metakinetoplastina</taxon>
        <taxon>Trypanosomatida</taxon>
        <taxon>Trypanosomatidae</taxon>
        <taxon>Leishmaniinae</taxon>
        <taxon>Leptomonas</taxon>
    </lineage>
</organism>
<keyword evidence="4" id="KW-1185">Reference proteome</keyword>
<keyword evidence="2" id="KW-1133">Transmembrane helix</keyword>
<dbReference type="VEuPathDB" id="TriTrypDB:Lsey_0202_0130"/>
<evidence type="ECO:0000256" key="2">
    <source>
        <dbReference type="SAM" id="Phobius"/>
    </source>
</evidence>
<proteinExistence type="predicted"/>
<evidence type="ECO:0000313" key="3">
    <source>
        <dbReference type="EMBL" id="KPI85223.1"/>
    </source>
</evidence>
<feature type="transmembrane region" description="Helical" evidence="2">
    <location>
        <begin position="225"/>
        <end position="243"/>
    </location>
</feature>
<feature type="region of interest" description="Disordered" evidence="1">
    <location>
        <begin position="52"/>
        <end position="71"/>
    </location>
</feature>
<dbReference type="AlphaFoldDB" id="A0A0N1HUR6"/>
<dbReference type="Proteomes" id="UP000038009">
    <property type="component" value="Unassembled WGS sequence"/>
</dbReference>
<dbReference type="OMA" id="QKELIWQ"/>
<protein>
    <submittedName>
        <fullName evidence="3">Uncharacterized protein</fullName>
    </submittedName>
</protein>
<name>A0A0N1HUR6_LEPSE</name>
<feature type="transmembrane region" description="Helical" evidence="2">
    <location>
        <begin position="357"/>
        <end position="375"/>
    </location>
</feature>
<evidence type="ECO:0000313" key="4">
    <source>
        <dbReference type="Proteomes" id="UP000038009"/>
    </source>
</evidence>
<evidence type="ECO:0000256" key="1">
    <source>
        <dbReference type="SAM" id="MobiDB-lite"/>
    </source>
</evidence>
<accession>A0A0N1HUR6</accession>
<feature type="transmembrane region" description="Helical" evidence="2">
    <location>
        <begin position="263"/>
        <end position="283"/>
    </location>
</feature>
<keyword evidence="2" id="KW-0472">Membrane</keyword>
<dbReference type="OrthoDB" id="10477363at2759"/>
<sequence length="398" mass="42511">MPVVSTDSGPAAPPPPSTKRAPTSLLAALGRMRWDEALAVVMASDPYYHYSPPSKNDETAKAGASTTSDKNAVPAPQVRWLRRYLLSSSTTRLLIHAGTAGYLFYVVSHPSRYVPCRVVVANADAATTDCFLYQSAEGMQLLMRSAMPKPCVLLHAVAGSLLLPLAILQKELIWQMPFSRKAVVDVGPMTNEDDARHSGDAQAQSAAKRSQLRKARESRRYHSKCGFLMGACVAAMVVGGVSLRSYSVFASAAASSRAGILNFSIGIAIFAAPWVVLMPAVMLSCIGAKAAAHALLGGVLTKAILAVPFERMLGGIWQRLAGAVVHLPPQRQFKAGAAPEGVRLEVAQHVEGALERVYYKSILVTTIVFGVWGVADIVRFVRVARQCVAADAKSPKST</sequence>
<feature type="region of interest" description="Disordered" evidence="1">
    <location>
        <begin position="1"/>
        <end position="22"/>
    </location>
</feature>